<dbReference type="EMBL" id="SSTE01019582">
    <property type="protein sequence ID" value="KAA0036603.1"/>
    <property type="molecule type" value="Genomic_DNA"/>
</dbReference>
<protein>
    <submittedName>
        <fullName evidence="1">Uncharacterized protein</fullName>
    </submittedName>
</protein>
<gene>
    <name evidence="1" type="ORF">E6C27_scaffold191G001270</name>
</gene>
<dbReference type="AlphaFoldDB" id="A0A5A7T133"/>
<accession>A0A5A7T133</accession>
<dbReference type="OrthoDB" id="1685954at2759"/>
<sequence length="164" mass="18291">MLDRKPPQQVRPPPPLKMLCSFVVEDLVRPLLCSSAAEDVVFIRHNRLLHDASYRPSCSTNRLLHDPSCRPSCSSVAEVQPPPHQFDKSVSLAVVPNGNASVFGFFRNVSLKCRMIISQVGLKHGRLNIGEEDDGTIKCEYYVMEPCIGCGCSQFESDEVQMEL</sequence>
<dbReference type="Proteomes" id="UP000321393">
    <property type="component" value="Unassembled WGS sequence"/>
</dbReference>
<name>A0A5A7T133_CUCMM</name>
<reference evidence="1 2" key="1">
    <citation type="submission" date="2019-08" db="EMBL/GenBank/DDBJ databases">
        <title>Draft genome sequences of two oriental melons (Cucumis melo L. var makuwa).</title>
        <authorList>
            <person name="Kwon S.-Y."/>
        </authorList>
    </citation>
    <scope>NUCLEOTIDE SEQUENCE [LARGE SCALE GENOMIC DNA]</scope>
    <source>
        <strain evidence="2">cv. SW 3</strain>
        <tissue evidence="1">Leaf</tissue>
    </source>
</reference>
<proteinExistence type="predicted"/>
<evidence type="ECO:0000313" key="1">
    <source>
        <dbReference type="EMBL" id="KAA0036603.1"/>
    </source>
</evidence>
<comment type="caution">
    <text evidence="1">The sequence shown here is derived from an EMBL/GenBank/DDBJ whole genome shotgun (WGS) entry which is preliminary data.</text>
</comment>
<evidence type="ECO:0000313" key="2">
    <source>
        <dbReference type="Proteomes" id="UP000321393"/>
    </source>
</evidence>
<organism evidence="1 2">
    <name type="scientific">Cucumis melo var. makuwa</name>
    <name type="common">Oriental melon</name>
    <dbReference type="NCBI Taxonomy" id="1194695"/>
    <lineage>
        <taxon>Eukaryota</taxon>
        <taxon>Viridiplantae</taxon>
        <taxon>Streptophyta</taxon>
        <taxon>Embryophyta</taxon>
        <taxon>Tracheophyta</taxon>
        <taxon>Spermatophyta</taxon>
        <taxon>Magnoliopsida</taxon>
        <taxon>eudicotyledons</taxon>
        <taxon>Gunneridae</taxon>
        <taxon>Pentapetalae</taxon>
        <taxon>rosids</taxon>
        <taxon>fabids</taxon>
        <taxon>Cucurbitales</taxon>
        <taxon>Cucurbitaceae</taxon>
        <taxon>Benincaseae</taxon>
        <taxon>Cucumis</taxon>
    </lineage>
</organism>